<reference evidence="4" key="1">
    <citation type="journal article" date="2022" name="Plant J.">
        <title>Strategies of tolerance reflected in two North American maple genomes.</title>
        <authorList>
            <person name="McEvoy S.L."/>
            <person name="Sezen U.U."/>
            <person name="Trouern-Trend A."/>
            <person name="McMahon S.M."/>
            <person name="Schaberg P.G."/>
            <person name="Yang J."/>
            <person name="Wegrzyn J.L."/>
            <person name="Swenson N.G."/>
        </authorList>
    </citation>
    <scope>NUCLEOTIDE SEQUENCE</scope>
    <source>
        <strain evidence="4">NS2018</strain>
    </source>
</reference>
<gene>
    <name evidence="4" type="ORF">LWI29_012207</name>
</gene>
<dbReference type="PANTHER" id="PTHR36766:SF55">
    <property type="entry name" value="OS11G0492900 PROTEIN"/>
    <property type="match status" value="1"/>
</dbReference>
<feature type="domain" description="NB-ARC" evidence="3">
    <location>
        <begin position="167"/>
        <end position="229"/>
    </location>
</feature>
<dbReference type="Proteomes" id="UP001168877">
    <property type="component" value="Unassembled WGS sequence"/>
</dbReference>
<dbReference type="Gene3D" id="3.40.50.300">
    <property type="entry name" value="P-loop containing nucleotide triphosphate hydrolases"/>
    <property type="match status" value="1"/>
</dbReference>
<accession>A0AA39RHV5</accession>
<name>A0AA39RHV5_ACESA</name>
<dbReference type="GO" id="GO:0043531">
    <property type="term" value="F:ADP binding"/>
    <property type="evidence" value="ECO:0007669"/>
    <property type="project" value="InterPro"/>
</dbReference>
<dbReference type="InterPro" id="IPR002182">
    <property type="entry name" value="NB-ARC"/>
</dbReference>
<sequence>MGRKRIDRFSVLFGKIVSCEFSDFFQRQKLEDHEALLKKLKKNMIVIDAVLAINNFEPVIKSGDQIWWLNVLNGIILGLEDLLHDVSELEAKLKIIASPTTPNNGPSECIEEKMKEIIKEMDYFATIMGKQVSWTREPYQLSATDRFEDIFEVLRREEDIVEVLGREEDKKAVLNLLLSHNNDDQIGIITIVGERGVGKSTLAQLVYNDHKVEELFDIKKWIYISENCDSSRQDERCDQANQDKGGTHLNKMPAETSVGPRQRYKLHPISLCFTVAAYFKQGLYWHLATPTSFKSFHISDEGFGSYTSYGNGFGSQHLSSSRSFESNLSSAKGFESDLSSSGGFGSYPSSDIAATQDNLKSRKDGEGEVLINFFSDYLFSEDISRRLDEDLSSSGGFGSYPSSDIAATQDNLKSRKDGEGEVLINFFLDYLFSEDISRRLDEDEDLFWFPDSNVVKLKSDDEMVSELSSTDVSITSLSSSPETDIAHLYTWCSPVSYLFAFVFRVKSSI</sequence>
<organism evidence="4 5">
    <name type="scientific">Acer saccharum</name>
    <name type="common">Sugar maple</name>
    <dbReference type="NCBI Taxonomy" id="4024"/>
    <lineage>
        <taxon>Eukaryota</taxon>
        <taxon>Viridiplantae</taxon>
        <taxon>Streptophyta</taxon>
        <taxon>Embryophyta</taxon>
        <taxon>Tracheophyta</taxon>
        <taxon>Spermatophyta</taxon>
        <taxon>Magnoliopsida</taxon>
        <taxon>eudicotyledons</taxon>
        <taxon>Gunneridae</taxon>
        <taxon>Pentapetalae</taxon>
        <taxon>rosids</taxon>
        <taxon>malvids</taxon>
        <taxon>Sapindales</taxon>
        <taxon>Sapindaceae</taxon>
        <taxon>Hippocastanoideae</taxon>
        <taxon>Acereae</taxon>
        <taxon>Acer</taxon>
    </lineage>
</organism>
<keyword evidence="5" id="KW-1185">Reference proteome</keyword>
<dbReference type="GO" id="GO:0006952">
    <property type="term" value="P:defense response"/>
    <property type="evidence" value="ECO:0007669"/>
    <property type="project" value="UniProtKB-KW"/>
</dbReference>
<evidence type="ECO:0000256" key="1">
    <source>
        <dbReference type="ARBA" id="ARBA00022821"/>
    </source>
</evidence>
<dbReference type="EMBL" id="JAUESC010000387">
    <property type="protein sequence ID" value="KAK0573697.1"/>
    <property type="molecule type" value="Genomic_DNA"/>
</dbReference>
<evidence type="ECO:0000259" key="3">
    <source>
        <dbReference type="Pfam" id="PF00931"/>
    </source>
</evidence>
<reference evidence="4" key="2">
    <citation type="submission" date="2023-06" db="EMBL/GenBank/DDBJ databases">
        <authorList>
            <person name="Swenson N.G."/>
            <person name="Wegrzyn J.L."/>
            <person name="Mcevoy S.L."/>
        </authorList>
    </citation>
    <scope>NUCLEOTIDE SEQUENCE</scope>
    <source>
        <strain evidence="4">NS2018</strain>
        <tissue evidence="4">Leaf</tissue>
    </source>
</reference>
<keyword evidence="1" id="KW-0611">Plant defense</keyword>
<comment type="caution">
    <text evidence="4">The sequence shown here is derived from an EMBL/GenBank/DDBJ whole genome shotgun (WGS) entry which is preliminary data.</text>
</comment>
<dbReference type="AlphaFoldDB" id="A0AA39RHV5"/>
<evidence type="ECO:0000313" key="4">
    <source>
        <dbReference type="EMBL" id="KAK0573697.1"/>
    </source>
</evidence>
<dbReference type="PANTHER" id="PTHR36766">
    <property type="entry name" value="PLANT BROAD-SPECTRUM MILDEW RESISTANCE PROTEIN RPW8"/>
    <property type="match status" value="1"/>
</dbReference>
<evidence type="ECO:0000256" key="2">
    <source>
        <dbReference type="SAM" id="MobiDB-lite"/>
    </source>
</evidence>
<evidence type="ECO:0000313" key="5">
    <source>
        <dbReference type="Proteomes" id="UP001168877"/>
    </source>
</evidence>
<proteinExistence type="predicted"/>
<dbReference type="InterPro" id="IPR027417">
    <property type="entry name" value="P-loop_NTPase"/>
</dbReference>
<protein>
    <recommendedName>
        <fullName evidence="3">NB-ARC domain-containing protein</fullName>
    </recommendedName>
</protein>
<dbReference type="SUPFAM" id="SSF52540">
    <property type="entry name" value="P-loop containing nucleoside triphosphate hydrolases"/>
    <property type="match status" value="1"/>
</dbReference>
<dbReference type="Pfam" id="PF00931">
    <property type="entry name" value="NB-ARC"/>
    <property type="match status" value="1"/>
</dbReference>
<feature type="region of interest" description="Disordered" evidence="2">
    <location>
        <begin position="233"/>
        <end position="256"/>
    </location>
</feature>